<dbReference type="PANTHER" id="PTHR39185:SF1">
    <property type="entry name" value="SWARMING MOTILITY PROTEIN SWRD"/>
    <property type="match status" value="1"/>
</dbReference>
<dbReference type="InterPro" id="IPR009384">
    <property type="entry name" value="SwrD-like"/>
</dbReference>
<proteinExistence type="predicted"/>
<protein>
    <submittedName>
        <fullName evidence="1">Flagellar FlbD family protein</fullName>
    </submittedName>
</protein>
<comment type="caution">
    <text evidence="1">The sequence shown here is derived from an EMBL/GenBank/DDBJ whole genome shotgun (WGS) entry which is preliminary data.</text>
</comment>
<dbReference type="PANTHER" id="PTHR39185">
    <property type="entry name" value="SWARMING MOTILITY PROTEIN SWRD"/>
    <property type="match status" value="1"/>
</dbReference>
<sequence>MITVTRLNGDSFTLNALFIEQIQMFPDTTITLTNGKKLIVQESNEQVKEKVIQFYKQIGLIGTSHISGEDSS</sequence>
<keyword evidence="2" id="KW-1185">Reference proteome</keyword>
<organism evidence="1 2">
    <name type="scientific">Pontibacillus salicampi</name>
    <dbReference type="NCBI Taxonomy" id="1449801"/>
    <lineage>
        <taxon>Bacteria</taxon>
        <taxon>Bacillati</taxon>
        <taxon>Bacillota</taxon>
        <taxon>Bacilli</taxon>
        <taxon>Bacillales</taxon>
        <taxon>Bacillaceae</taxon>
        <taxon>Pontibacillus</taxon>
    </lineage>
</organism>
<reference evidence="1 2" key="1">
    <citation type="submission" date="2024-09" db="EMBL/GenBank/DDBJ databases">
        <authorList>
            <person name="Sun Q."/>
            <person name="Mori K."/>
        </authorList>
    </citation>
    <scope>NUCLEOTIDE SEQUENCE [LARGE SCALE GENOMIC DNA]</scope>
    <source>
        <strain evidence="1 2">NCAIM B.02529</strain>
    </source>
</reference>
<keyword evidence="1" id="KW-0966">Cell projection</keyword>
<accession>A0ABV6LP26</accession>
<name>A0ABV6LP26_9BACI</name>
<dbReference type="Pfam" id="PF06289">
    <property type="entry name" value="FlbD"/>
    <property type="match status" value="1"/>
</dbReference>
<dbReference type="Proteomes" id="UP001589836">
    <property type="component" value="Unassembled WGS sequence"/>
</dbReference>
<evidence type="ECO:0000313" key="2">
    <source>
        <dbReference type="Proteomes" id="UP001589836"/>
    </source>
</evidence>
<evidence type="ECO:0000313" key="1">
    <source>
        <dbReference type="EMBL" id="MFC0524145.1"/>
    </source>
</evidence>
<dbReference type="RefSeq" id="WP_377347951.1">
    <property type="nucleotide sequence ID" value="NZ_JBHLTP010000009.1"/>
</dbReference>
<dbReference type="EMBL" id="JBHLTP010000009">
    <property type="protein sequence ID" value="MFC0524145.1"/>
    <property type="molecule type" value="Genomic_DNA"/>
</dbReference>
<keyword evidence="1" id="KW-0282">Flagellum</keyword>
<keyword evidence="1" id="KW-0969">Cilium</keyword>
<gene>
    <name evidence="1" type="ORF">ACFFGV_11280</name>
</gene>